<evidence type="ECO:0000313" key="32">
    <source>
        <dbReference type="EMBL" id="QHV41964.1"/>
    </source>
</evidence>
<reference evidence="14 44" key="5">
    <citation type="submission" date="2016-11" db="EMBL/GenBank/DDBJ databases">
        <title>Identification of Bacillus cereus isolated from egg-white.</title>
        <authorList>
            <person name="Soni A."/>
            <person name="Oey I."/>
            <person name="Silcock P."/>
            <person name="Bremer P."/>
        </authorList>
    </citation>
    <scope>NUCLEOTIDE SEQUENCE [LARGE SCALE GENOMIC DNA]</scope>
    <source>
        <strain evidence="14 44">NZAS03</strain>
    </source>
</reference>
<evidence type="ECO:0000313" key="21">
    <source>
        <dbReference type="EMBL" id="PFE10253.1"/>
    </source>
</evidence>
<dbReference type="Proteomes" id="UP000613452">
    <property type="component" value="Unassembled WGS sequence"/>
</dbReference>
<evidence type="ECO:0000313" key="51">
    <source>
        <dbReference type="Proteomes" id="UP000220691"/>
    </source>
</evidence>
<dbReference type="EMBL" id="NTZF01000006">
    <property type="protein sequence ID" value="PES97099.1"/>
    <property type="molecule type" value="Genomic_DNA"/>
</dbReference>
<reference evidence="66 68" key="14">
    <citation type="submission" date="2019-10" db="EMBL/GenBank/DDBJ databases">
        <title>Bacillus from the desert of Cuatro Cinegas, Coahuila.</title>
        <authorList>
            <person name="Olmedo-Alvarez G."/>
            <person name="Saldana S."/>
            <person name="Barcelo D."/>
        </authorList>
    </citation>
    <scope>NUCLEOTIDE SEQUENCE [LARGE SCALE GENOMIC DNA]</scope>
    <source>
        <strain evidence="4 69">CH101a_3T</strain>
        <strain evidence="3 66">CH316_11T</strain>
        <strain evidence="2 68">CH417_13T</strain>
    </source>
</reference>
<evidence type="ECO:0000313" key="1">
    <source>
        <dbReference type="EMBL" id="KAA6473338.1"/>
    </source>
</evidence>
<dbReference type="EMBL" id="NVAP01000053">
    <property type="protein sequence ID" value="PFQ41793.1"/>
    <property type="molecule type" value="Genomic_DNA"/>
</dbReference>
<evidence type="ECO:0000313" key="71">
    <source>
        <dbReference type="Proteomes" id="UP000663613"/>
    </source>
</evidence>
<dbReference type="Proteomes" id="UP000253597">
    <property type="component" value="Unassembled WGS sequence"/>
</dbReference>
<evidence type="ECO:0000313" key="10">
    <source>
        <dbReference type="EMBL" id="MBK1610233.1"/>
    </source>
</evidence>
<dbReference type="EMBL" id="CP070339">
    <property type="protein sequence ID" value="QRY17844.1"/>
    <property type="molecule type" value="Genomic_DNA"/>
</dbReference>
<keyword evidence="19" id="KW-0863">Zinc-finger</keyword>
<reference evidence="1 65" key="10">
    <citation type="submission" date="2018-08" db="EMBL/GenBank/DDBJ databases">
        <title>Bacillus phenotypic plasticity.</title>
        <authorList>
            <person name="Hurtado E."/>
        </authorList>
    </citation>
    <scope>NUCLEOTIDE SEQUENCE [LARGE SCALE GENOMIC DNA]</scope>
    <source>
        <strain evidence="1 65">111b</strain>
    </source>
</reference>
<evidence type="ECO:0000313" key="24">
    <source>
        <dbReference type="EMBL" id="PFQ41793.1"/>
    </source>
</evidence>
<evidence type="ECO:0000313" key="12">
    <source>
        <dbReference type="EMBL" id="MDN4872845.1"/>
    </source>
</evidence>
<keyword evidence="19" id="KW-0479">Metal-binding</keyword>
<evidence type="ECO:0000313" key="28">
    <source>
        <dbReference type="EMBL" id="PGO79179.1"/>
    </source>
</evidence>
<reference evidence="12" key="19">
    <citation type="submission" date="2023-07" db="EMBL/GenBank/DDBJ databases">
        <title>Complete genome sequence of Bacillus cereus SRCM126073 isolated from soil.</title>
        <authorList>
            <person name="Yang H.-G."/>
            <person name="Ryu M.-S."/>
            <person name="Ha G.-S."/>
            <person name="Yang H.-J."/>
            <person name="Jeong D.-Y."/>
        </authorList>
    </citation>
    <scope>NUCLEOTIDE SEQUENCE</scope>
    <source>
        <strain evidence="12">SRCM126073</strain>
    </source>
</reference>
<evidence type="ECO:0000313" key="54">
    <source>
        <dbReference type="Proteomes" id="UP000223834"/>
    </source>
</evidence>
<evidence type="ECO:0000313" key="45">
    <source>
        <dbReference type="Proteomes" id="UP000190641"/>
    </source>
</evidence>
<dbReference type="EMBL" id="JAEFBZ010000001">
    <property type="protein sequence ID" value="MBK1610233.1"/>
    <property type="molecule type" value="Genomic_DNA"/>
</dbReference>
<dbReference type="Proteomes" id="UP000184161">
    <property type="component" value="Unassembled WGS sequence"/>
</dbReference>
<evidence type="ECO:0000313" key="64">
    <source>
        <dbReference type="Proteomes" id="UP000309400"/>
    </source>
</evidence>
<dbReference type="EMBL" id="CP109872">
    <property type="protein sequence ID" value="UYW67628.1"/>
    <property type="molecule type" value="Genomic_DNA"/>
</dbReference>
<dbReference type="OMA" id="QCTVGEK"/>
<evidence type="ECO:0000313" key="70">
    <source>
        <dbReference type="Proteomes" id="UP000613452"/>
    </source>
</evidence>
<evidence type="ECO:0000313" key="33">
    <source>
        <dbReference type="EMBL" id="QRY17844.1"/>
    </source>
</evidence>
<reference evidence="5 38" key="1">
    <citation type="submission" date="2015-04" db="EMBL/GenBank/DDBJ databases">
        <title>Draft Genome Sequences of Eight Spore-Forming Food Isolates of Bacillus cereus Genome sequencing.</title>
        <authorList>
            <person name="Krawcyk A.O."/>
            <person name="de Jong A."/>
            <person name="Eijlander R.T."/>
            <person name="Berendsen E.M."/>
            <person name="Holsappel S."/>
            <person name="Wells-Bennik M."/>
            <person name="Kuipers O.P."/>
        </authorList>
    </citation>
    <scope>NUCLEOTIDE SEQUENCE [LARGE SCALE GENOMIC DNA]</scope>
    <source>
        <strain evidence="5 38">B4077</strain>
    </source>
</reference>
<evidence type="ECO:0000313" key="35">
    <source>
        <dbReference type="EMBL" id="TKJ07345.1"/>
    </source>
</evidence>
<dbReference type="EMBL" id="NUAN01000038">
    <property type="protein sequence ID" value="PEO00462.1"/>
    <property type="molecule type" value="Genomic_DNA"/>
</dbReference>
<evidence type="ECO:0000313" key="61">
    <source>
        <dbReference type="Proteomes" id="UP000226257"/>
    </source>
</evidence>
<evidence type="ECO:0000313" key="40">
    <source>
        <dbReference type="Proteomes" id="UP000075591"/>
    </source>
</evidence>
<evidence type="ECO:0000313" key="47">
    <source>
        <dbReference type="Proteomes" id="UP000219922"/>
    </source>
</evidence>
<reference evidence="34 62" key="12">
    <citation type="submission" date="2019-01" db="EMBL/GenBank/DDBJ databases">
        <title>Draft genome sequence of heavy metal resistant Bacillus cereus NWUAB01.</title>
        <authorList>
            <person name="Babalola O."/>
            <person name="Aremu B.R."/>
            <person name="Ayangbenro A.S."/>
        </authorList>
    </citation>
    <scope>NUCLEOTIDE SEQUENCE [LARGE SCALE GENOMIC DNA]</scope>
    <source>
        <strain evidence="34 62">NWUAB01</strain>
    </source>
</reference>
<dbReference type="EMBL" id="QNGD03000006">
    <property type="protein sequence ID" value="RWQ73995.1"/>
    <property type="molecule type" value="Genomic_DNA"/>
</dbReference>
<reference evidence="39 40" key="3">
    <citation type="submission" date="2015-12" db="EMBL/GenBank/DDBJ databases">
        <title>Bacillus cereus Group isolate.</title>
        <authorList>
            <person name="Kovac J."/>
        </authorList>
    </citation>
    <scope>NUCLEOTIDE SEQUENCE [LARGE SCALE GENOMIC DNA]</scope>
    <source>
        <strain evidence="7 39">FSL K6-0073</strain>
        <strain evidence="6 40">FSL W8-0275</strain>
    </source>
</reference>
<evidence type="ECO:0000313" key="23">
    <source>
        <dbReference type="EMBL" id="PFK21956.1"/>
    </source>
</evidence>
<dbReference type="Proteomes" id="UP001163707">
    <property type="component" value="Chromosome"/>
</dbReference>
<dbReference type="Proteomes" id="UP000075476">
    <property type="component" value="Unassembled WGS sequence"/>
</dbReference>
<dbReference type="EMBL" id="QSMZ01000001">
    <property type="protein sequence ID" value="KAA6473338.1"/>
    <property type="molecule type" value="Genomic_DNA"/>
</dbReference>
<evidence type="ECO:0000313" key="4">
    <source>
        <dbReference type="EMBL" id="KAB2490881.1"/>
    </source>
</evidence>
<evidence type="ECO:0000313" key="41">
    <source>
        <dbReference type="Proteomes" id="UP000076482"/>
    </source>
</evidence>
<dbReference type="EMBL" id="LJKA01000064">
    <property type="protein sequence ID" value="KZD29912.1"/>
    <property type="molecule type" value="Genomic_DNA"/>
</dbReference>
<evidence type="ECO:0000313" key="48">
    <source>
        <dbReference type="Proteomes" id="UP000220006"/>
    </source>
</evidence>
<evidence type="ECO:0000313" key="55">
    <source>
        <dbReference type="Proteomes" id="UP000224076"/>
    </source>
</evidence>
<evidence type="ECO:0000313" key="2">
    <source>
        <dbReference type="EMBL" id="KAB2396531.1"/>
    </source>
</evidence>
<evidence type="ECO:0000313" key="8">
    <source>
        <dbReference type="EMBL" id="KZD29912.1"/>
    </source>
</evidence>
<dbReference type="Proteomes" id="UP000220900">
    <property type="component" value="Unassembled WGS sequence"/>
</dbReference>
<dbReference type="Proteomes" id="UP000190641">
    <property type="component" value="Unassembled WGS sequence"/>
</dbReference>
<dbReference type="EMBL" id="WBPB01000074">
    <property type="protein sequence ID" value="KAB2490881.1"/>
    <property type="molecule type" value="Genomic_DNA"/>
</dbReference>
<dbReference type="Proteomes" id="UP000224413">
    <property type="component" value="Unassembled WGS sequence"/>
</dbReference>
<dbReference type="Proteomes" id="UP000220032">
    <property type="component" value="Unassembled WGS sequence"/>
</dbReference>
<evidence type="ECO:0000313" key="15">
    <source>
        <dbReference type="EMBL" id="OOR76948.1"/>
    </source>
</evidence>
<evidence type="ECO:0000313" key="7">
    <source>
        <dbReference type="EMBL" id="KXY29305.1"/>
    </source>
</evidence>
<evidence type="ECO:0000313" key="68">
    <source>
        <dbReference type="Proteomes" id="UP000475765"/>
    </source>
</evidence>
<dbReference type="Proteomes" id="UP000224076">
    <property type="component" value="Unassembled WGS sequence"/>
</dbReference>
<dbReference type="RefSeq" id="WP_000358801.1">
    <property type="nucleotide sequence ID" value="NZ_AP022857.1"/>
</dbReference>
<evidence type="ECO:0000313" key="50">
    <source>
        <dbReference type="Proteomes" id="UP000220210"/>
    </source>
</evidence>
<evidence type="ECO:0000313" key="26">
    <source>
        <dbReference type="EMBL" id="PFV08013.1"/>
    </source>
</evidence>
<dbReference type="EMBL" id="NTRR01000043">
    <property type="protein sequence ID" value="PFE10253.1"/>
    <property type="molecule type" value="Genomic_DNA"/>
</dbReference>
<reference evidence="41 42" key="2">
    <citation type="submission" date="2015-09" db="EMBL/GenBank/DDBJ databases">
        <title>Bacillus cereus food isolates.</title>
        <authorList>
            <person name="Boekhorst J."/>
        </authorList>
    </citation>
    <scope>NUCLEOTIDE SEQUENCE [LARGE SCALE GENOMIC DNA]</scope>
    <source>
        <strain evidence="8 42">B4082</strain>
        <strain evidence="9 41">B4088</strain>
    </source>
</reference>
<dbReference type="Proteomes" id="UP000219922">
    <property type="component" value="Unassembled WGS sequence"/>
</dbReference>
<dbReference type="Proteomes" id="UP000464780">
    <property type="component" value="Chromosome"/>
</dbReference>
<dbReference type="EMBL" id="NTXW01000037">
    <property type="protein sequence ID" value="PEQ84898.1"/>
    <property type="molecule type" value="Genomic_DNA"/>
</dbReference>
<reference evidence="33 71" key="16">
    <citation type="submission" date="2021-02" db="EMBL/GenBank/DDBJ databases">
        <title>Bacillus cereus VKM B-370.</title>
        <authorList>
            <person name="Kazantseva O.A."/>
            <person name="Piligrimova E.G."/>
            <person name="Buzikov R.M."/>
            <person name="Shadrin A.M."/>
        </authorList>
    </citation>
    <scope>NUCLEOTIDE SEQUENCE [LARGE SCALE GENOMIC DNA]</scope>
    <source>
        <strain evidence="33 71">VKM B-370</strain>
    </source>
</reference>
<dbReference type="EMBL" id="SZOH01000204">
    <property type="protein sequence ID" value="TKJ07345.1"/>
    <property type="molecule type" value="Genomic_DNA"/>
</dbReference>
<dbReference type="EMBL" id="NVLK01000001">
    <property type="protein sequence ID" value="PEC23809.1"/>
    <property type="molecule type" value="Genomic_DNA"/>
</dbReference>
<evidence type="ECO:0000313" key="17">
    <source>
        <dbReference type="EMBL" id="PEC23809.1"/>
    </source>
</evidence>
<evidence type="ECO:0000313" key="20">
    <source>
        <dbReference type="EMBL" id="PES97099.1"/>
    </source>
</evidence>
<reference evidence="47 48" key="8">
    <citation type="submission" date="2017-09" db="EMBL/GenBank/DDBJ databases">
        <title>Large-scale bioinformatics analysis of Bacillus genomes uncovers conserved roles of natural products in bacterial physiology.</title>
        <authorList>
            <consortium name="Agbiome Team Llc"/>
            <person name="Bleich R.M."/>
            <person name="Grubbs K.J."/>
            <person name="Santa Maria K.C."/>
            <person name="Allen S.E."/>
            <person name="Farag S."/>
            <person name="Shank E.A."/>
            <person name="Bowers A."/>
        </authorList>
    </citation>
    <scope>NUCLEOTIDE SEQUENCE [LARGE SCALE GENOMIC DNA]</scope>
    <source>
        <strain evidence="20 52">AFS002368</strain>
        <strain evidence="21 49">AFS022681</strain>
        <strain evidence="31 59">AFS029792</strain>
        <strain evidence="30 60">AFS040105</strain>
        <strain evidence="29 56">AFS041711</strain>
        <strain evidence="28 54">AFS049141</strain>
        <strain evidence="27 53">AFS050027</strain>
        <strain evidence="26 61">AFS060282</strain>
        <strain evidence="25 55">AFS061806</strain>
        <strain evidence="24 57">AFS070861</strain>
        <strain evidence="23 58">AFS083741</strain>
        <strain evidence="16 47">AFS092789</strain>
        <strain evidence="17 48">AFS096845</strain>
    </source>
</reference>
<dbReference type="Proteomes" id="UP000477920">
    <property type="component" value="Unassembled WGS sequence"/>
</dbReference>
<evidence type="ECO:0000313" key="19">
    <source>
        <dbReference type="EMBL" id="PEQ84898.1"/>
    </source>
</evidence>
<dbReference type="EMBL" id="VDDR01000006">
    <property type="protein sequence ID" value="TNB99067.1"/>
    <property type="molecule type" value="Genomic_DNA"/>
</dbReference>
<organism evidence="19 46">
    <name type="scientific">Bacillus cereus</name>
    <dbReference type="NCBI Taxonomy" id="1396"/>
    <lineage>
        <taxon>Bacteria</taxon>
        <taxon>Bacillati</taxon>
        <taxon>Bacillota</taxon>
        <taxon>Bacilli</taxon>
        <taxon>Bacillales</taxon>
        <taxon>Bacillaceae</taxon>
        <taxon>Bacillus</taxon>
        <taxon>Bacillus cereus group</taxon>
    </lineage>
</organism>
<dbReference type="EMBL" id="NUIQ01000057">
    <property type="protein sequence ID" value="PGO79179.1"/>
    <property type="molecule type" value="Genomic_DNA"/>
</dbReference>
<dbReference type="EMBL" id="WBPP01000015">
    <property type="protein sequence ID" value="KAB2396531.1"/>
    <property type="molecule type" value="Genomic_DNA"/>
</dbReference>
<dbReference type="Proteomes" id="UP000475765">
    <property type="component" value="Unassembled WGS sequence"/>
</dbReference>
<dbReference type="EMBL" id="LCYI01000020">
    <property type="protein sequence ID" value="KLA30076.1"/>
    <property type="molecule type" value="Genomic_DNA"/>
</dbReference>
<evidence type="ECO:0000313" key="13">
    <source>
        <dbReference type="EMBL" id="OJS95702.1"/>
    </source>
</evidence>
<dbReference type="KEGG" id="bcef:BcrFT9_01349"/>
<dbReference type="Proteomes" id="UP000220210">
    <property type="component" value="Unassembled WGS sequence"/>
</dbReference>
<evidence type="ECO:0000313" key="49">
    <source>
        <dbReference type="Proteomes" id="UP000220032"/>
    </source>
</evidence>
<reference evidence="37" key="18">
    <citation type="submission" date="2023-02" db="EMBL/GenBank/DDBJ databases">
        <title>Complete Genome Sequence of Bacillus cereus sensu lato isolate BC38B from pepper closely related to the Bacillus anthracis clade.</title>
        <authorList>
            <person name="Abdelli M."/>
            <person name="Cerar Kisek T."/>
            <person name="Falaise C."/>
            <person name="Cumont A."/>
            <person name="Giraud M."/>
            <person name="Chatoux J."/>
            <person name="Rogee S."/>
            <person name="Dadvisard M."/>
            <person name="Larigauderie G."/>
            <person name="Raynaud F."/>
            <person name="Godic Torkar K."/>
            <person name="Ramisse V."/>
        </authorList>
    </citation>
    <scope>NUCLEOTIDE SEQUENCE</scope>
    <source>
        <strain evidence="37">BC38B</strain>
    </source>
</reference>
<dbReference type="Proteomes" id="UP000309400">
    <property type="component" value="Unassembled WGS sequence"/>
</dbReference>
<dbReference type="EMBL" id="NTSO01000005">
    <property type="protein sequence ID" value="PFF49822.1"/>
    <property type="molecule type" value="Genomic_DNA"/>
</dbReference>
<dbReference type="OrthoDB" id="2454446at2"/>
<protein>
    <submittedName>
        <fullName evidence="19">Zinc-finger domain-containing protein</fullName>
    </submittedName>
</protein>
<dbReference type="Proteomes" id="UP000226257">
    <property type="component" value="Unassembled WGS sequence"/>
</dbReference>
<sequence length="58" mass="6865">MDKKQLITEVNDLLETYCEGCFLREHNRKTNSKYYAHSFCIRQCTVGETLKKYGEQLS</sequence>
<dbReference type="Proteomes" id="UP000225135">
    <property type="component" value="Unassembled WGS sequence"/>
</dbReference>
<reference evidence="35 63" key="11">
    <citation type="journal article" date="2019" name="Environ. Microbiol.">
        <title>An active ?-lactamase is a part of an orchestrated cell wall stress resistance network of Bacillus subtilis and related rhizosphere species.</title>
        <authorList>
            <person name="Bucher T."/>
            <person name="Keren-Paz A."/>
            <person name="Hausser J."/>
            <person name="Olender T."/>
            <person name="Cytryn E."/>
            <person name="Kolodkin-Gal I."/>
        </authorList>
    </citation>
    <scope>NUCLEOTIDE SEQUENCE [LARGE SCALE GENOMIC DNA]</scope>
    <source>
        <strain evidence="35 63">I32</strain>
    </source>
</reference>
<dbReference type="EMBL" id="JAUIQW010000001">
    <property type="protein sequence ID" value="MDN4872845.1"/>
    <property type="molecule type" value="Genomic_DNA"/>
</dbReference>
<evidence type="ECO:0000313" key="57">
    <source>
        <dbReference type="Proteomes" id="UP000224386"/>
    </source>
</evidence>
<evidence type="ECO:0000313" key="60">
    <source>
        <dbReference type="Proteomes" id="UP000225766"/>
    </source>
</evidence>
<evidence type="ECO:0000313" key="3">
    <source>
        <dbReference type="EMBL" id="KAB2450359.1"/>
    </source>
</evidence>
<dbReference type="Proteomes" id="UP001204643">
    <property type="component" value="Unassembled WGS sequence"/>
</dbReference>
<dbReference type="EMBL" id="MUAU01000001">
    <property type="protein sequence ID" value="OOR76948.1"/>
    <property type="molecule type" value="Genomic_DNA"/>
</dbReference>
<dbReference type="EMBL" id="NULI01000003">
    <property type="protein sequence ID" value="PGS84221.1"/>
    <property type="molecule type" value="Genomic_DNA"/>
</dbReference>
<accession>A0A068N5F6</accession>
<dbReference type="EMBL" id="NUMG01000031">
    <property type="protein sequence ID" value="PGT98788.1"/>
    <property type="molecule type" value="Genomic_DNA"/>
</dbReference>
<dbReference type="Proteomes" id="UP000224203">
    <property type="component" value="Unassembled WGS sequence"/>
</dbReference>
<dbReference type="EMBL" id="NUUR01000093">
    <property type="protein sequence ID" value="PHG77108.1"/>
    <property type="molecule type" value="Genomic_DNA"/>
</dbReference>
<dbReference type="Proteomes" id="UP000223777">
    <property type="component" value="Unassembled WGS sequence"/>
</dbReference>
<dbReference type="Proteomes" id="UP000075591">
    <property type="component" value="Unassembled WGS sequence"/>
</dbReference>
<dbReference type="Proteomes" id="UP000308444">
    <property type="component" value="Unassembled WGS sequence"/>
</dbReference>
<evidence type="ECO:0000313" key="18">
    <source>
        <dbReference type="EMBL" id="PEO00462.1"/>
    </source>
</evidence>
<dbReference type="Proteomes" id="UP000323321">
    <property type="component" value="Unassembled WGS sequence"/>
</dbReference>
<dbReference type="Proteomes" id="UP000035214">
    <property type="component" value="Unassembled WGS sequence"/>
</dbReference>
<evidence type="ECO:0000313" key="58">
    <source>
        <dbReference type="Proteomes" id="UP000224413"/>
    </source>
</evidence>
<evidence type="ECO:0000313" key="65">
    <source>
        <dbReference type="Proteomes" id="UP000323321"/>
    </source>
</evidence>
<evidence type="ECO:0000313" key="56">
    <source>
        <dbReference type="Proteomes" id="UP000224203"/>
    </source>
</evidence>
<dbReference type="Proteomes" id="UP000461739">
    <property type="component" value="Unassembled WGS sequence"/>
</dbReference>
<reference evidence="10 70" key="15">
    <citation type="submission" date="2020-12" db="EMBL/GenBank/DDBJ databases">
        <title>Genome assembly for a thermostable protease producing Bacillus cereus MAKP1 strain isolated from chicken gut.</title>
        <authorList>
            <person name="Malaviya A."/>
        </authorList>
    </citation>
    <scope>NUCLEOTIDE SEQUENCE [LARGE SCALE GENOMIC DNA]</scope>
    <source>
        <strain evidence="10 70">MAKP1</strain>
    </source>
</reference>
<evidence type="ECO:0000313" key="44">
    <source>
        <dbReference type="Proteomes" id="UP000186535"/>
    </source>
</evidence>
<dbReference type="EMBL" id="NUWJ01000072">
    <property type="protein sequence ID" value="PFK21956.1"/>
    <property type="molecule type" value="Genomic_DNA"/>
</dbReference>
<name>A0A068N5F6_BACCE</name>
<dbReference type="EMBL" id="WBPI01000006">
    <property type="protein sequence ID" value="KAB2450359.1"/>
    <property type="molecule type" value="Genomic_DNA"/>
</dbReference>
<dbReference type="EMBL" id="MLYK01000027">
    <property type="protein sequence ID" value="OJS95702.1"/>
    <property type="molecule type" value="Genomic_DNA"/>
</dbReference>
<dbReference type="AlphaFoldDB" id="A0A068N5F6"/>
<reference evidence="13 43" key="4">
    <citation type="submission" date="2016-10" db="EMBL/GenBank/DDBJ databases">
        <title>Draft Genome Sequence of one Bacillus cereus strain isolated from pooled breast milk.</title>
        <authorList>
            <person name="Woudstra C."/>
            <person name="Chamoin A."/>
            <person name="Gentil S."/>
            <person name="Rambeloson T."/>
            <person name="Delannoye S."/>
            <person name="Heinnekine J.A."/>
            <person name="Herbin S."/>
            <person name="Fach P."/>
        </authorList>
    </citation>
    <scope>NUCLEOTIDE SEQUENCE [LARGE SCALE GENOMIC DNA]</scope>
    <source>
        <strain evidence="13 43">16SBCL1279</strain>
    </source>
</reference>
<dbReference type="EMBL" id="CP028009">
    <property type="protein sequence ID" value="QHV41964.1"/>
    <property type="molecule type" value="Genomic_DNA"/>
</dbReference>
<reference evidence="46 50" key="7">
    <citation type="submission" date="2017-09" db="EMBL/GenBank/DDBJ databases">
        <title>Large-scale bioinformatics analysis of Bacillus genomes uncovers conserved roles of natural products in bacterial physiology.</title>
        <authorList>
            <consortium name="Agbiome Team Llc"/>
            <person name="Bleich R.M."/>
            <person name="Kirk G.J."/>
            <person name="Santa Maria K.C."/>
            <person name="Allen S.E."/>
            <person name="Farag S."/>
            <person name="Shank E.A."/>
            <person name="Bowers A."/>
        </authorList>
    </citation>
    <scope>NUCLEOTIDE SEQUENCE [LARGE SCALE GENOMIC DNA]</scope>
    <source>
        <strain evidence="19 46">AFS006334</strain>
        <strain evidence="22 50">AFS020204</strain>
        <strain evidence="18 51">AFS027647</strain>
    </source>
</reference>
<evidence type="ECO:0000313" key="29">
    <source>
        <dbReference type="EMBL" id="PGS84221.1"/>
    </source>
</evidence>
<evidence type="ECO:0000313" key="11">
    <source>
        <dbReference type="EMBL" id="MCQ6283320.1"/>
    </source>
</evidence>
<evidence type="ECO:0000313" key="6">
    <source>
        <dbReference type="EMBL" id="KXX96964.1"/>
    </source>
</evidence>
<evidence type="ECO:0000313" key="16">
    <source>
        <dbReference type="EMBL" id="PEA00468.1"/>
    </source>
</evidence>
<evidence type="ECO:0000313" key="9">
    <source>
        <dbReference type="EMBL" id="KZD49536.1"/>
    </source>
</evidence>
<evidence type="ECO:0000313" key="46">
    <source>
        <dbReference type="Proteomes" id="UP000219869"/>
    </source>
</evidence>
<evidence type="ECO:0000313" key="37">
    <source>
        <dbReference type="EMBL" id="UYW67628.1"/>
    </source>
</evidence>
<evidence type="ECO:0000313" key="59">
    <source>
        <dbReference type="Proteomes" id="UP000225135"/>
    </source>
</evidence>
<dbReference type="EMBL" id="NVMX01000003">
    <property type="protein sequence ID" value="PEA00468.1"/>
    <property type="molecule type" value="Genomic_DNA"/>
</dbReference>
<evidence type="ECO:0000313" key="22">
    <source>
        <dbReference type="EMBL" id="PFF49822.1"/>
    </source>
</evidence>
<evidence type="ECO:0000313" key="14">
    <source>
        <dbReference type="EMBL" id="OKA36116.1"/>
    </source>
</evidence>
<dbReference type="EMBL" id="NVDQ01000021">
    <property type="protein sequence ID" value="PFV08013.1"/>
    <property type="molecule type" value="Genomic_DNA"/>
</dbReference>
<evidence type="ECO:0000313" key="34">
    <source>
        <dbReference type="EMBL" id="RWQ73995.1"/>
    </source>
</evidence>
<evidence type="ECO:0000313" key="38">
    <source>
        <dbReference type="Proteomes" id="UP000035214"/>
    </source>
</evidence>
<dbReference type="Proteomes" id="UP001175137">
    <property type="component" value="Unassembled WGS sequence"/>
</dbReference>
<evidence type="ECO:0000313" key="39">
    <source>
        <dbReference type="Proteomes" id="UP000075476"/>
    </source>
</evidence>
<evidence type="ECO:0000313" key="62">
    <source>
        <dbReference type="Proteomes" id="UP000253597"/>
    </source>
</evidence>
<evidence type="ECO:0000313" key="25">
    <source>
        <dbReference type="EMBL" id="PFU43223.1"/>
    </source>
</evidence>
<evidence type="ECO:0000313" key="27">
    <source>
        <dbReference type="EMBL" id="PGO33829.1"/>
    </source>
</evidence>
<dbReference type="EMBL" id="NUIL01000001">
    <property type="protein sequence ID" value="PGO33829.1"/>
    <property type="molecule type" value="Genomic_DNA"/>
</dbReference>
<evidence type="ECO:0000313" key="69">
    <source>
        <dbReference type="Proteomes" id="UP000477920"/>
    </source>
</evidence>
<dbReference type="EMBL" id="LJKE01000137">
    <property type="protein sequence ID" value="KZD49536.1"/>
    <property type="molecule type" value="Genomic_DNA"/>
</dbReference>
<evidence type="ECO:0000313" key="36">
    <source>
        <dbReference type="EMBL" id="TNB99067.1"/>
    </source>
</evidence>
<dbReference type="PATRIC" id="fig|1396.420.peg.1769"/>
<evidence type="ECO:0000313" key="63">
    <source>
        <dbReference type="Proteomes" id="UP000308444"/>
    </source>
</evidence>
<reference evidence="15 45" key="6">
    <citation type="submission" date="2017-01" db="EMBL/GenBank/DDBJ databases">
        <title>Bacillus cereus isolates.</title>
        <authorList>
            <person name="Beno S.M."/>
        </authorList>
    </citation>
    <scope>NUCLEOTIDE SEQUENCE [LARGE SCALE GENOMIC DNA]</scope>
    <source>
        <strain evidence="15 45">FSL K6-1030</strain>
    </source>
</reference>
<dbReference type="GO" id="GO:0008270">
    <property type="term" value="F:zinc ion binding"/>
    <property type="evidence" value="ECO:0007669"/>
    <property type="project" value="UniProtKB-KW"/>
</dbReference>
<dbReference type="Pfam" id="PF10782">
    <property type="entry name" value="zf-C2HCIx2C"/>
    <property type="match status" value="1"/>
</dbReference>
<evidence type="ECO:0000313" key="42">
    <source>
        <dbReference type="Proteomes" id="UP000076501"/>
    </source>
</evidence>
<evidence type="ECO:0000313" key="67">
    <source>
        <dbReference type="Proteomes" id="UP000464780"/>
    </source>
</evidence>
<dbReference type="EMBL" id="MPON01000006">
    <property type="protein sequence ID" value="OKA36116.1"/>
    <property type="molecule type" value="Genomic_DNA"/>
</dbReference>
<dbReference type="Proteomes" id="UP000224386">
    <property type="component" value="Unassembled WGS sequence"/>
</dbReference>
<dbReference type="Proteomes" id="UP000220006">
    <property type="component" value="Unassembled WGS sequence"/>
</dbReference>
<dbReference type="Proteomes" id="UP000186535">
    <property type="component" value="Unassembled WGS sequence"/>
</dbReference>
<dbReference type="Proteomes" id="UP000076501">
    <property type="component" value="Unassembled WGS sequence"/>
</dbReference>
<dbReference type="Proteomes" id="UP000219869">
    <property type="component" value="Unassembled WGS sequence"/>
</dbReference>
<dbReference type="Proteomes" id="UP000076482">
    <property type="component" value="Unassembled WGS sequence"/>
</dbReference>
<reference evidence="11" key="17">
    <citation type="submission" date="2022-07" db="EMBL/GenBank/DDBJ databases">
        <title>Identification and characterization of Bacillus thuringiensis and other Bacillus cereus group isolates from spinach by whole genome sequencing.</title>
        <authorList>
            <person name="Zao X."/>
            <person name="Zervas A."/>
            <person name="Hendriks M."/>
            <person name="Rajkovic A."/>
            <person name="Van Overbeek L."/>
            <person name="Hendriksen N.B."/>
            <person name="Uyttendaele M."/>
        </authorList>
    </citation>
    <scope>NUCLEOTIDE SEQUENCE</scope>
    <source>
        <strain evidence="11">781001F-1</strain>
    </source>
</reference>
<dbReference type="EMBL" id="JANHEB010000001">
    <property type="protein sequence ID" value="MCQ6283320.1"/>
    <property type="molecule type" value="Genomic_DNA"/>
</dbReference>
<dbReference type="EMBL" id="LOMO01000242">
    <property type="protein sequence ID" value="KXY29305.1"/>
    <property type="molecule type" value="Genomic_DNA"/>
</dbReference>
<proteinExistence type="predicted"/>
<gene>
    <name evidence="7" type="ORF">AT268_10745</name>
    <name evidence="6" type="ORF">AT274_02785</name>
    <name evidence="5" type="ORF">B4077_1819</name>
    <name evidence="8" type="ORF">B4082_4266</name>
    <name evidence="9" type="ORF">B4088_6596</name>
    <name evidence="14" type="ORF">BJR07_18755</name>
    <name evidence="13" type="ORF">BKK64_11540</name>
    <name evidence="15" type="ORF">BLX06_00210</name>
    <name evidence="32" type="ORF">C1N66_01790</name>
    <name evidence="21" type="ORF">CN307_24535</name>
    <name evidence="22" type="ORF">CN357_10060</name>
    <name evidence="19" type="ORF">CN475_19245</name>
    <name evidence="20" type="ORF">CN491_07310</name>
    <name evidence="18" type="ORF">CN553_06770</name>
    <name evidence="28" type="ORF">CN980_06810</name>
    <name evidence="27" type="ORF">CN984_00700</name>
    <name evidence="29" type="ORF">COC69_00130</name>
    <name evidence="30" type="ORF">COD19_21520</name>
    <name evidence="31" type="ORF">COI69_25545</name>
    <name evidence="23" type="ORF">COI98_08770</name>
    <name evidence="24" type="ORF">COK05_25430</name>
    <name evidence="25" type="ORF">COK86_11715</name>
    <name evidence="26" type="ORF">COK98_10730</name>
    <name evidence="17" type="ORF">COM96_00955</name>
    <name evidence="16" type="ORF">CON36_02170</name>
    <name evidence="34" type="ORF">DR116_0013910</name>
    <name evidence="1" type="ORF">DX932_01405</name>
    <name evidence="4" type="ORF">F8158_26595</name>
    <name evidence="3" type="ORF">F8165_12495</name>
    <name evidence="2" type="ORF">F8172_12295</name>
    <name evidence="35" type="ORF">FC695_03850</name>
    <name evidence="36" type="ORF">FHG65_14850</name>
    <name evidence="10" type="ORF">JCR31_20240</name>
    <name evidence="33" type="ORF">JTF64_11540</name>
    <name evidence="11" type="ORF">NPM19_01440</name>
    <name evidence="37" type="ORF">OK229_17805</name>
    <name evidence="12" type="ORF">QYM23_08240</name>
</gene>
<evidence type="ECO:0000313" key="5">
    <source>
        <dbReference type="EMBL" id="KLA30076.1"/>
    </source>
</evidence>
<dbReference type="InterPro" id="IPR019718">
    <property type="entry name" value="DUF2602"/>
</dbReference>
<dbReference type="Proteomes" id="UP000220691">
    <property type="component" value="Unassembled WGS sequence"/>
</dbReference>
<dbReference type="Proteomes" id="UP000225766">
    <property type="component" value="Unassembled WGS sequence"/>
</dbReference>
<evidence type="ECO:0000313" key="43">
    <source>
        <dbReference type="Proteomes" id="UP000184161"/>
    </source>
</evidence>
<dbReference type="EMBL" id="LOMT01000097">
    <property type="protein sequence ID" value="KXX96964.1"/>
    <property type="molecule type" value="Genomic_DNA"/>
</dbReference>
<evidence type="ECO:0000313" key="30">
    <source>
        <dbReference type="EMBL" id="PGT98788.1"/>
    </source>
</evidence>
<dbReference type="Proteomes" id="UP000223834">
    <property type="component" value="Unassembled WGS sequence"/>
</dbReference>
<evidence type="ECO:0000313" key="31">
    <source>
        <dbReference type="EMBL" id="PHG77108.1"/>
    </source>
</evidence>
<reference evidence="36 64" key="13">
    <citation type="submission" date="2019-06" db="EMBL/GenBank/DDBJ databases">
        <title>Biocontrol Bacillus strains from Vietnam.</title>
        <authorList>
            <person name="Borriss R."/>
            <person name="Lasch P."/>
            <person name="Thanh Tam L.T."/>
        </authorList>
    </citation>
    <scope>NUCLEOTIDE SEQUENCE [LARGE SCALE GENOMIC DNA]</scope>
    <source>
        <strain evidence="36 64">A8</strain>
    </source>
</reference>
<evidence type="ECO:0000313" key="53">
    <source>
        <dbReference type="Proteomes" id="UP000223777"/>
    </source>
</evidence>
<evidence type="ECO:0000313" key="52">
    <source>
        <dbReference type="Proteomes" id="UP000220900"/>
    </source>
</evidence>
<dbReference type="EMBL" id="NVDG01000020">
    <property type="protein sequence ID" value="PFU43223.1"/>
    <property type="molecule type" value="Genomic_DNA"/>
</dbReference>
<evidence type="ECO:0000313" key="66">
    <source>
        <dbReference type="Proteomes" id="UP000461739"/>
    </source>
</evidence>
<keyword evidence="19" id="KW-0862">Zinc</keyword>
<reference evidence="32 67" key="9">
    <citation type="submission" date="2018-03" db="EMBL/GenBank/DDBJ databases">
        <title>The complete genome of bacterial strain SGAir0260.</title>
        <authorList>
            <person name="Schuster S.C."/>
        </authorList>
    </citation>
    <scope>NUCLEOTIDE SEQUENCE [LARGE SCALE GENOMIC DNA]</scope>
    <source>
        <strain evidence="32 67">SGAir0260</strain>
    </source>
</reference>
<dbReference type="Proteomes" id="UP000663613">
    <property type="component" value="Chromosome"/>
</dbReference>
<dbReference type="GeneID" id="301201463"/>